<proteinExistence type="inferred from homology"/>
<evidence type="ECO:0000256" key="4">
    <source>
        <dbReference type="SAM" id="Phobius"/>
    </source>
</evidence>
<dbReference type="Pfam" id="PF01073">
    <property type="entry name" value="3Beta_HSD"/>
    <property type="match status" value="1"/>
</dbReference>
<reference evidence="6" key="1">
    <citation type="submission" date="2021-02" db="EMBL/GenBank/DDBJ databases">
        <title>Genome sequence Cadophora malorum strain M34.</title>
        <authorList>
            <person name="Stefanovic E."/>
            <person name="Vu D."/>
            <person name="Scully C."/>
            <person name="Dijksterhuis J."/>
            <person name="Roader J."/>
            <person name="Houbraken J."/>
        </authorList>
    </citation>
    <scope>NUCLEOTIDE SEQUENCE</scope>
    <source>
        <strain evidence="6">M34</strain>
    </source>
</reference>
<feature type="region of interest" description="Disordered" evidence="3">
    <location>
        <begin position="1"/>
        <end position="54"/>
    </location>
</feature>
<evidence type="ECO:0000256" key="2">
    <source>
        <dbReference type="ARBA" id="ARBA00023002"/>
    </source>
</evidence>
<evidence type="ECO:0000259" key="5">
    <source>
        <dbReference type="Pfam" id="PF01073"/>
    </source>
</evidence>
<keyword evidence="7" id="KW-1185">Reference proteome</keyword>
<evidence type="ECO:0000313" key="7">
    <source>
        <dbReference type="Proteomes" id="UP000664132"/>
    </source>
</evidence>
<protein>
    <recommendedName>
        <fullName evidence="5">3-beta hydroxysteroid dehydrogenase/isomerase domain-containing protein</fullName>
    </recommendedName>
</protein>
<dbReference type="EMBL" id="JAFJYH010000100">
    <property type="protein sequence ID" value="KAG4419678.1"/>
    <property type="molecule type" value="Genomic_DNA"/>
</dbReference>
<dbReference type="GO" id="GO:0016616">
    <property type="term" value="F:oxidoreductase activity, acting on the CH-OH group of donors, NAD or NADP as acceptor"/>
    <property type="evidence" value="ECO:0007669"/>
    <property type="project" value="InterPro"/>
</dbReference>
<dbReference type="OrthoDB" id="10058185at2759"/>
<feature type="compositionally biased region" description="Basic and acidic residues" evidence="3">
    <location>
        <begin position="1"/>
        <end position="10"/>
    </location>
</feature>
<feature type="transmembrane region" description="Helical" evidence="4">
    <location>
        <begin position="333"/>
        <end position="352"/>
    </location>
</feature>
<feature type="domain" description="3-beta hydroxysteroid dehydrogenase/isomerase" evidence="5">
    <location>
        <begin position="62"/>
        <end position="326"/>
    </location>
</feature>
<evidence type="ECO:0000313" key="6">
    <source>
        <dbReference type="EMBL" id="KAG4419678.1"/>
    </source>
</evidence>
<dbReference type="Gene3D" id="3.40.50.720">
    <property type="entry name" value="NAD(P)-binding Rossmann-like Domain"/>
    <property type="match status" value="1"/>
</dbReference>
<name>A0A8H7TJ14_9HELO</name>
<evidence type="ECO:0000256" key="1">
    <source>
        <dbReference type="ARBA" id="ARBA00009219"/>
    </source>
</evidence>
<dbReference type="InterPro" id="IPR050177">
    <property type="entry name" value="Lipid_A_modif_metabolic_enz"/>
</dbReference>
<keyword evidence="4" id="KW-0812">Transmembrane</keyword>
<keyword evidence="2" id="KW-0560">Oxidoreductase</keyword>
<organism evidence="6 7">
    <name type="scientific">Cadophora malorum</name>
    <dbReference type="NCBI Taxonomy" id="108018"/>
    <lineage>
        <taxon>Eukaryota</taxon>
        <taxon>Fungi</taxon>
        <taxon>Dikarya</taxon>
        <taxon>Ascomycota</taxon>
        <taxon>Pezizomycotina</taxon>
        <taxon>Leotiomycetes</taxon>
        <taxon>Helotiales</taxon>
        <taxon>Ploettnerulaceae</taxon>
        <taxon>Cadophora</taxon>
    </lineage>
</organism>
<dbReference type="SUPFAM" id="SSF51735">
    <property type="entry name" value="NAD(P)-binding Rossmann-fold domains"/>
    <property type="match status" value="1"/>
</dbReference>
<dbReference type="PANTHER" id="PTHR43245:SF51">
    <property type="entry name" value="SHORT CHAIN DEHYDROGENASE_REDUCTASE FAMILY 42E, MEMBER 2"/>
    <property type="match status" value="1"/>
</dbReference>
<feature type="compositionally biased region" description="Basic and acidic residues" evidence="3">
    <location>
        <begin position="43"/>
        <end position="52"/>
    </location>
</feature>
<accession>A0A8H7TJ14</accession>
<sequence length="417" mass="46416">MDETRPENRHKMTGSALDEDLAFGMEPSPNARESEKCGAGMDTRTDPEERQTPDFPLLGPILVIGGCGFIGSNLVRTLLNDPESGPITVISRKPQHNQHSGASYFTGSIDDETRMRELLFKIQPRIIFHLASAAPESPLKEQNTTNVRGTQILLKCASRLPFVKALVYTSSHEGVEIEPRNEQLTEETCNMLTEKSTATPHQKSKGTADALVLAANGENLRTAVLRLPPVYGEGDPRLIPSIMGMMRQGKQNMQIGPDQHVFEHVYVGNAVLAHVLCGKALLASSWDPISADGDVAGQAFFITDGQPMSYYTFARKIWYIAGDRTEKAHIRLVSFWLVIVTAWMNEIFYFIFSVGQKRPQVGTYDVKELTRGFRWSIEKARRVLGYEPSGMDEGLRRGVEGAIYEEEMRRLVREGGG</sequence>
<dbReference type="Proteomes" id="UP000664132">
    <property type="component" value="Unassembled WGS sequence"/>
</dbReference>
<keyword evidence="4" id="KW-0472">Membrane</keyword>
<dbReference type="GO" id="GO:0006694">
    <property type="term" value="P:steroid biosynthetic process"/>
    <property type="evidence" value="ECO:0007669"/>
    <property type="project" value="InterPro"/>
</dbReference>
<evidence type="ECO:0000256" key="3">
    <source>
        <dbReference type="SAM" id="MobiDB-lite"/>
    </source>
</evidence>
<comment type="similarity">
    <text evidence="1">Belongs to the 3-beta-HSD family.</text>
</comment>
<gene>
    <name evidence="6" type="ORF">IFR04_007178</name>
</gene>
<dbReference type="InterPro" id="IPR002225">
    <property type="entry name" value="3Beta_OHSteriod_DH/Estase"/>
</dbReference>
<comment type="caution">
    <text evidence="6">The sequence shown here is derived from an EMBL/GenBank/DDBJ whole genome shotgun (WGS) entry which is preliminary data.</text>
</comment>
<dbReference type="InterPro" id="IPR036291">
    <property type="entry name" value="NAD(P)-bd_dom_sf"/>
</dbReference>
<dbReference type="PANTHER" id="PTHR43245">
    <property type="entry name" value="BIFUNCTIONAL POLYMYXIN RESISTANCE PROTEIN ARNA"/>
    <property type="match status" value="1"/>
</dbReference>
<dbReference type="AlphaFoldDB" id="A0A8H7TJ14"/>
<keyword evidence="4" id="KW-1133">Transmembrane helix</keyword>